<feature type="transmembrane region" description="Helical" evidence="12">
    <location>
        <begin position="590"/>
        <end position="611"/>
    </location>
</feature>
<keyword evidence="12" id="KW-1133">Transmembrane helix</keyword>
<feature type="domain" description="Bulb-type lectin" evidence="15">
    <location>
        <begin position="28"/>
        <end position="153"/>
    </location>
</feature>
<keyword evidence="9" id="KW-1015">Disulfide bond</keyword>
<reference evidence="17" key="1">
    <citation type="journal article" date="2021" name="Nat. Commun.">
        <title>Genomic analyses provide insights into spinach domestication and the genetic basis of agronomic traits.</title>
        <authorList>
            <person name="Cai X."/>
            <person name="Sun X."/>
            <person name="Xu C."/>
            <person name="Sun H."/>
            <person name="Wang X."/>
            <person name="Ge C."/>
            <person name="Zhang Z."/>
            <person name="Wang Q."/>
            <person name="Fei Z."/>
            <person name="Jiao C."/>
            <person name="Wang Q."/>
        </authorList>
    </citation>
    <scope>NUCLEOTIDE SEQUENCE [LARGE SCALE GENOMIC DNA]</scope>
    <source>
        <strain evidence="17">cv. Varoflay</strain>
    </source>
</reference>
<dbReference type="Pfam" id="PF01453">
    <property type="entry name" value="B_lectin"/>
    <property type="match status" value="2"/>
</dbReference>
<dbReference type="SUPFAM" id="SSF56112">
    <property type="entry name" value="Protein kinase-like (PK-like)"/>
    <property type="match status" value="2"/>
</dbReference>
<feature type="domain" description="Protein kinase" evidence="14">
    <location>
        <begin position="1718"/>
        <end position="2005"/>
    </location>
</feature>
<dbReference type="InterPro" id="IPR001480">
    <property type="entry name" value="Bulb-type_lectin_dom"/>
</dbReference>
<gene>
    <name evidence="18" type="primary">LOC110797025</name>
</gene>
<keyword evidence="17" id="KW-1185">Reference proteome</keyword>
<accession>A0ABM3QPJ5</accession>
<evidence type="ECO:0000313" key="17">
    <source>
        <dbReference type="Proteomes" id="UP000813463"/>
    </source>
</evidence>
<evidence type="ECO:0000256" key="12">
    <source>
        <dbReference type="SAM" id="Phobius"/>
    </source>
</evidence>
<dbReference type="Gene3D" id="3.30.200.20">
    <property type="entry name" value="Phosphorylase Kinase, domain 1"/>
    <property type="match status" value="2"/>
</dbReference>
<dbReference type="PROSITE" id="PS50011">
    <property type="entry name" value="PROTEIN_KINASE_DOM"/>
    <property type="match status" value="2"/>
</dbReference>
<dbReference type="PROSITE" id="PS50927">
    <property type="entry name" value="BULB_LECTIN"/>
    <property type="match status" value="1"/>
</dbReference>
<dbReference type="PROSITE" id="PS00108">
    <property type="entry name" value="PROTEIN_KINASE_ST"/>
    <property type="match status" value="2"/>
</dbReference>
<dbReference type="CDD" id="cd14066">
    <property type="entry name" value="STKc_IRAK"/>
    <property type="match status" value="2"/>
</dbReference>
<keyword evidence="12" id="KW-0812">Transmembrane</keyword>
<evidence type="ECO:0000256" key="1">
    <source>
        <dbReference type="ARBA" id="ARBA00004251"/>
    </source>
</evidence>
<protein>
    <recommendedName>
        <fullName evidence="19">Non-specific serine/threonine protein kinase</fullName>
    </recommendedName>
</protein>
<dbReference type="PROSITE" id="PS00107">
    <property type="entry name" value="PROTEIN_KINASE_ATP"/>
    <property type="match status" value="2"/>
</dbReference>
<evidence type="ECO:0000256" key="6">
    <source>
        <dbReference type="ARBA" id="ARBA00022741"/>
    </source>
</evidence>
<dbReference type="PANTHER" id="PTHR27002:SF1111">
    <property type="entry name" value="NON-SPECIFIC SERINE_THREONINE PROTEIN KINASE"/>
    <property type="match status" value="1"/>
</dbReference>
<evidence type="ECO:0000256" key="11">
    <source>
        <dbReference type="PROSITE-ProRule" id="PRU10141"/>
    </source>
</evidence>
<evidence type="ECO:0000256" key="13">
    <source>
        <dbReference type="SAM" id="SignalP"/>
    </source>
</evidence>
<dbReference type="InterPro" id="IPR000858">
    <property type="entry name" value="S_locus_glycoprot_dom"/>
</dbReference>
<evidence type="ECO:0000256" key="5">
    <source>
        <dbReference type="ARBA" id="ARBA00022729"/>
    </source>
</evidence>
<feature type="domain" description="Protein kinase" evidence="14">
    <location>
        <begin position="652"/>
        <end position="935"/>
    </location>
</feature>
<dbReference type="Pfam" id="PF08276">
    <property type="entry name" value="PAN_2"/>
    <property type="match status" value="1"/>
</dbReference>
<evidence type="ECO:0000256" key="3">
    <source>
        <dbReference type="ARBA" id="ARBA00022527"/>
    </source>
</evidence>
<proteinExistence type="predicted"/>
<feature type="signal peptide" evidence="13">
    <location>
        <begin position="1"/>
        <end position="27"/>
    </location>
</feature>
<dbReference type="Gene3D" id="2.90.10.10">
    <property type="entry name" value="Bulb-type lectin domain"/>
    <property type="match status" value="2"/>
</dbReference>
<keyword evidence="7" id="KW-0418">Kinase</keyword>
<dbReference type="InterPro" id="IPR008271">
    <property type="entry name" value="Ser/Thr_kinase_AS"/>
</dbReference>
<dbReference type="InterPro" id="IPR017441">
    <property type="entry name" value="Protein_kinase_ATP_BS"/>
</dbReference>
<evidence type="ECO:0000313" key="18">
    <source>
        <dbReference type="RefSeq" id="XP_056685293.1"/>
    </source>
</evidence>
<dbReference type="Proteomes" id="UP000813463">
    <property type="component" value="Chromosome 5"/>
</dbReference>
<feature type="binding site" evidence="11">
    <location>
        <position position="1746"/>
    </location>
    <ligand>
        <name>ATP</name>
        <dbReference type="ChEBI" id="CHEBI:30616"/>
    </ligand>
</feature>
<dbReference type="RefSeq" id="XP_056685293.1">
    <property type="nucleotide sequence ID" value="XM_056829315.1"/>
</dbReference>
<sequence>MSLCFPSFFFFFLYVLLFSFSIPHCSASDCLAGGSKISDGSSQSTLISPGKVFELGFFTPDESFNNNRYLGIWYYSSNPKIFVWVANRDKPLLASKSYLIVKDGKAEVFDIHGSSYWTIGSAVSVNSTKLCLTDHGNLILSRDQGVRPIWQSFDHPTDTILPGMMLKGSLNLTSWQNRSDPAIGNSLLLLQPGNNPKMVINEKGYPQYWDSGADPSAKIPPVLSELLNSNTSLLNNTRLVINFTGQIQLWKRERESESGSSWSLDWWEPKDRCSFDTVCGNFGSCNSNSGLPCKCLPGFRPSLPSEWNLGCFTGGCVTEFGTPSQRINSWNDTFLKLPMMKVGETDCTASTEQDCKARCLNDITCVAYSVGIGNCRGTGSSTEKRCLMWANQLPRLQEEYSQGLTLFLRTPSSGIESTKRDCKPCGAYVIPYPLSTGGASCGDSLYSKLHCNSETGQVNFSTPTGTFRVTLINPDAKQFTIQVMRANSCDSEYIESFVLPSKNSVPFFLRNCTVFKDYPLIQLGQPFIEVDIGWKPPSEPTCSVYSDCVSWPDTTCKGSKGGTRRCICRSNFRWDGSKLKCTRVPFPVKAVAPCIAVALAIILLSGAFFVYRKRERRIAEKQGSLKFKGDDTEGVDVPFYSWGSILSATNNFADTNKLGTGGFGSVYMGKLPDGKEIAVKRLSSLSMQGVAEFRTEVVLIARLQHRNLVRLLGYCVKADENILVYEYMPYGSLDSCLFDQTFSVYLDWEKRFDIIFGIARGLVYLHQDSRLRIIHRDLKPSNILLDAELNPKISDFGIARIVGGEETEASTNKVVGTYGYMSPEYAYEGFFSFKSDVFSFGVVVLETISGRRNARTTVFEQGLSLLGHAWRLWTEDRGLEFIDPTLKESCNPIEVLKCIYVGLLCVQDDPVDRPTMSTVVLMLSSSESTESHSFPKKPAFFTRTFSSETASSSSLGGSSFFSNMITVSTVGRFQCSTNNNKKDKFLIVAQRAIAHSLRLLLLFLVKHCALLLFLMQIAIKSIMWLCYSIFLIFLFSFPILHCSASDCLEEGSVVTDDTSNNTLVSPGKVFELGFFTPDGNTDNRRYLGIWYFNPPNPKIIVWVANRDKPLLESNGSFVFEHRKVKLFDGEGLVYWSTDDFPSGRVQSTGPKNPALTFNSSKYAVPAGRYGYYSNRPFLINGTRRVCDMNTCRRSPARLCLRDNGNLVLSDLDQGNQVLWQSFAHPTDTFLPGMSLDGSLLLSSSNLNLTSWQNHNHPEKGNFTLLLQLGTVNNWVIVEGRHSHYWESKTNPFDKNASALSGILELGDNSFLQKNNTLIRLVMSFTGQVQFWNWESDQRSWSLKWSEPKDVCSLYNKCGVFSTCNSNNAVVCKCLPGFKPSAQWNSGDTSGGCSPISSPSNRNDSSSDIFLPLPMMTVGNGTCTISAEVNCTAECLNDPACVAYSFGLDCSGAGTSTDEKRCLLWSNVLNYLQEESPDGITIYLRTTRSDIESKSRVCKPCGTYIIPYPLSTATNCGDPSYFNFKCNETTGQIYFSTGILTYKVTSFDPVAKKFTIQIGQGNSCDEKSFVLSPKDSLQYKSYCKVVKDQSFLGQSFIEVEMGWKAPSEPACSAPSDCYDWPHTSCKTRGGKMSCICGSRFHWDGRNLKCNKVVFLKVVIPCIAGALAVFLLCGIYFIYCVWKRRPDELQGSVEFKGDDAEGIDVPFFDWEIILSATNNFAEINKLGTGGFGSVYRGKLPDGQEIAVKRLSTVSVQGVEEFRTEVKLIAKLQHRNLVRLVGYCMKADEKILVYEYMPNGSLDSCLFDERHSVYLDWKQRLDIILGIARGLVYLHQDSRLRIIHRDLKPSNILLDEELNPKISDFGIARIVGGKETQASTNRVVGTYGYMSPEYASDGIFSVKSDVFSFGVVILETISGRRNSKIFMFEHGLSLLGYAWKLWNEDKGLELMDAKLNESCLISDVLKCIHIGLLCVQEDPSDRPTMSTVVHMLSGGESASFPVAKQPAFMNRKPLSENASSSSAKDLSVHEVMTVSTIGR</sequence>
<organism evidence="17 18">
    <name type="scientific">Spinacia oleracea</name>
    <name type="common">Spinach</name>
    <dbReference type="NCBI Taxonomy" id="3562"/>
    <lineage>
        <taxon>Eukaryota</taxon>
        <taxon>Viridiplantae</taxon>
        <taxon>Streptophyta</taxon>
        <taxon>Embryophyta</taxon>
        <taxon>Tracheophyta</taxon>
        <taxon>Spermatophyta</taxon>
        <taxon>Magnoliopsida</taxon>
        <taxon>eudicotyledons</taxon>
        <taxon>Gunneridae</taxon>
        <taxon>Pentapetalae</taxon>
        <taxon>Caryophyllales</taxon>
        <taxon>Chenopodiaceae</taxon>
        <taxon>Chenopodioideae</taxon>
        <taxon>Anserineae</taxon>
        <taxon>Spinacia</taxon>
    </lineage>
</organism>
<dbReference type="SMART" id="SM00473">
    <property type="entry name" value="PAN_AP"/>
    <property type="match status" value="2"/>
</dbReference>
<evidence type="ECO:0000256" key="4">
    <source>
        <dbReference type="ARBA" id="ARBA00022679"/>
    </source>
</evidence>
<evidence type="ECO:0000259" key="14">
    <source>
        <dbReference type="PROSITE" id="PS50011"/>
    </source>
</evidence>
<evidence type="ECO:0000256" key="7">
    <source>
        <dbReference type="ARBA" id="ARBA00022777"/>
    </source>
</evidence>
<evidence type="ECO:0000256" key="2">
    <source>
        <dbReference type="ARBA" id="ARBA00022475"/>
    </source>
</evidence>
<keyword evidence="12" id="KW-0472">Membrane</keyword>
<evidence type="ECO:0000256" key="8">
    <source>
        <dbReference type="ARBA" id="ARBA00022840"/>
    </source>
</evidence>
<dbReference type="Gene3D" id="1.10.510.10">
    <property type="entry name" value="Transferase(Phosphotransferase) domain 1"/>
    <property type="match status" value="2"/>
</dbReference>
<keyword evidence="6 11" id="KW-0547">Nucleotide-binding</keyword>
<comment type="subcellular location">
    <subcellularLocation>
        <location evidence="1">Cell membrane</location>
        <topology evidence="1">Single-pass type I membrane protein</topology>
    </subcellularLocation>
</comment>
<feature type="chain" id="PRO_5047158018" description="Non-specific serine/threonine protein kinase" evidence="13">
    <location>
        <begin position="28"/>
        <end position="2036"/>
    </location>
</feature>
<dbReference type="PROSITE" id="PS50948">
    <property type="entry name" value="PAN"/>
    <property type="match status" value="2"/>
</dbReference>
<dbReference type="InterPro" id="IPR001245">
    <property type="entry name" value="Ser-Thr/Tyr_kinase_cat_dom"/>
</dbReference>
<keyword evidence="2" id="KW-1003">Cell membrane</keyword>
<feature type="domain" description="Apple" evidence="16">
    <location>
        <begin position="1392"/>
        <end position="1486"/>
    </location>
</feature>
<dbReference type="GeneID" id="110797025"/>
<evidence type="ECO:0000256" key="10">
    <source>
        <dbReference type="ARBA" id="ARBA00023180"/>
    </source>
</evidence>
<keyword evidence="5 13" id="KW-0732">Signal</keyword>
<evidence type="ECO:0000259" key="16">
    <source>
        <dbReference type="PROSITE" id="PS50948"/>
    </source>
</evidence>
<dbReference type="SMART" id="SM00108">
    <property type="entry name" value="B_lectin"/>
    <property type="match status" value="2"/>
</dbReference>
<feature type="domain" description="Apple" evidence="16">
    <location>
        <begin position="316"/>
        <end position="411"/>
    </location>
</feature>
<dbReference type="CDD" id="cd00028">
    <property type="entry name" value="B_lectin"/>
    <property type="match status" value="2"/>
</dbReference>
<evidence type="ECO:0000256" key="9">
    <source>
        <dbReference type="ARBA" id="ARBA00023157"/>
    </source>
</evidence>
<dbReference type="Pfam" id="PF07714">
    <property type="entry name" value="PK_Tyr_Ser-Thr"/>
    <property type="match status" value="2"/>
</dbReference>
<keyword evidence="10" id="KW-0325">Glycoprotein</keyword>
<evidence type="ECO:0000259" key="15">
    <source>
        <dbReference type="PROSITE" id="PS50927"/>
    </source>
</evidence>
<dbReference type="InterPro" id="IPR011009">
    <property type="entry name" value="Kinase-like_dom_sf"/>
</dbReference>
<dbReference type="CDD" id="cd01098">
    <property type="entry name" value="PAN_AP_plant"/>
    <property type="match status" value="1"/>
</dbReference>
<dbReference type="InterPro" id="IPR003609">
    <property type="entry name" value="Pan_app"/>
</dbReference>
<keyword evidence="3" id="KW-0723">Serine/threonine-protein kinase</keyword>
<dbReference type="InterPro" id="IPR036426">
    <property type="entry name" value="Bulb-type_lectin_dom_sf"/>
</dbReference>
<dbReference type="SMART" id="SM00220">
    <property type="entry name" value="S_TKc"/>
    <property type="match status" value="2"/>
</dbReference>
<feature type="transmembrane region" description="Helical" evidence="12">
    <location>
        <begin position="1652"/>
        <end position="1677"/>
    </location>
</feature>
<feature type="binding site" evidence="11">
    <location>
        <position position="680"/>
    </location>
    <ligand>
        <name>ATP</name>
        <dbReference type="ChEBI" id="CHEBI:30616"/>
    </ligand>
</feature>
<keyword evidence="4" id="KW-0808">Transferase</keyword>
<dbReference type="PANTHER" id="PTHR27002">
    <property type="entry name" value="RECEPTOR-LIKE SERINE/THREONINE-PROTEIN KINASE SD1-8"/>
    <property type="match status" value="1"/>
</dbReference>
<keyword evidence="8 11" id="KW-0067">ATP-binding</keyword>
<dbReference type="InterPro" id="IPR000719">
    <property type="entry name" value="Prot_kinase_dom"/>
</dbReference>
<name>A0ABM3QPJ5_SPIOL</name>
<reference evidence="18" key="2">
    <citation type="submission" date="2025-08" db="UniProtKB">
        <authorList>
            <consortium name="RefSeq"/>
        </authorList>
    </citation>
    <scope>IDENTIFICATION</scope>
    <source>
        <tissue evidence="18">Leaf</tissue>
    </source>
</reference>
<evidence type="ECO:0008006" key="19">
    <source>
        <dbReference type="Google" id="ProtNLM"/>
    </source>
</evidence>
<dbReference type="SUPFAM" id="SSF51110">
    <property type="entry name" value="alpha-D-mannose-specific plant lectins"/>
    <property type="match status" value="3"/>
</dbReference>
<dbReference type="Pfam" id="PF00954">
    <property type="entry name" value="S_locus_glycop"/>
    <property type="match status" value="2"/>
</dbReference>